<sequence>MRVSVVINTYNRADSLRQTLEALGAQTHRAFEIIVVDGPSTDHTAEVLARFADRIRIGRVPGRNLSISRNVGIEMAAGELVAFVDDDAIPLPRWLEELTAPFDDPGVVGAGGLVHLPDGRELQYRYSLCDRLGRTTFPDEPPGPEATTPGADPFVYLQGTNMCFRRSALEAVGGFDEEIEYNYDEVDLCARLIDAGGRLVSLDAAPVIHNFLQSHLRGADSEVTDPYPAVKNRYYFAFKLGRAAGHSVGEIGHVTDEWVQDLLGYQDRRVRAKLLTTEAYDRLRASIARAADVGLAAGLRGCTAARALRPRVPDDFLLHAGPRPTGARMAFVSLEYPPGPIYGIGRFTNDLATTLAARGHEVHVVADAAERSTVELLEGVWVHRVAPGPPLAALSDRAAEPMLRRSFAVAAAIDEIDRRFGPTQVVSAPIWGAEGLVVSHVPGRAVVTTLMTTMRTISELHREWSDAAVADQLALERAALSASSHLHAISEAIREGVAEQYPEETAAVPVTVAHLGTRDVGPGPPRAAVGRPVRILFVGRLEHRKGVDLLLEAAARLHGAGRSFELVLVGRDTSNTGTDETYREAFERSAPAELRARVSFLGEIDDAALHEQYATADVFCGPSRYESLGLTHVEAAMMGLPVVGCAIGGMREAVSDGETGVLVPPDDVDALTAALGALVEDAPARRRLGEAGRRRYEEHWSLSRAAERCERAYLALGPVARDGDWRDALQETLGSALALSEDEAREVVRNGLGELDGLVPPLIARAWDGEARALVSAGFRELLGRPASDGELRAWTRKIVAEDSPPGAVLQQIAASDEATDRGPRPPWLAALVGLPGWEVEDALLHALRQTSPRQWAIETADVWLGAQADTEDLAALQGRLLDALARTGDDRLAALEQLDEERGHRLATAARDALAIARADAAQDGPAAPPPQRVRVGPRRLARAVPTLYHRVAGVSAAVGRLEVESEAGRGTPEAVSRIELATAGVPRALDALRTTLDEVSWGVRETVGRLAASHAEQTAASREIATAIAALGDDLRRVADAVEALEARQRAVEDRLDADLPDVAR</sequence>
<dbReference type="Pfam" id="PF13439">
    <property type="entry name" value="Glyco_transf_4"/>
    <property type="match status" value="1"/>
</dbReference>
<evidence type="ECO:0000256" key="1">
    <source>
        <dbReference type="ARBA" id="ARBA00022676"/>
    </source>
</evidence>
<dbReference type="SUPFAM" id="SSF53756">
    <property type="entry name" value="UDP-Glycosyltransferase/glycogen phosphorylase"/>
    <property type="match status" value="1"/>
</dbReference>
<proteinExistence type="predicted"/>
<reference evidence="7 8" key="1">
    <citation type="submission" date="2023-11" db="EMBL/GenBank/DDBJ databases">
        <authorList>
            <person name="Xu M."/>
            <person name="Jiang T."/>
        </authorList>
    </citation>
    <scope>NUCLEOTIDE SEQUENCE [LARGE SCALE GENOMIC DNA]</scope>
    <source>
        <strain evidence="7 8">SD</strain>
    </source>
</reference>
<evidence type="ECO:0000313" key="7">
    <source>
        <dbReference type="EMBL" id="MDX8151651.1"/>
    </source>
</evidence>
<evidence type="ECO:0000256" key="2">
    <source>
        <dbReference type="ARBA" id="ARBA00022679"/>
    </source>
</evidence>
<dbReference type="Proteomes" id="UP001277761">
    <property type="component" value="Unassembled WGS sequence"/>
</dbReference>
<keyword evidence="1 7" id="KW-0328">Glycosyltransferase</keyword>
<dbReference type="PANTHER" id="PTHR12526">
    <property type="entry name" value="GLYCOSYLTRANSFERASE"/>
    <property type="match status" value="1"/>
</dbReference>
<protein>
    <submittedName>
        <fullName evidence="7">Glycosyltransferase</fullName>
        <ecNumber evidence="7">2.4.-.-</ecNumber>
    </submittedName>
</protein>
<dbReference type="InterPro" id="IPR001296">
    <property type="entry name" value="Glyco_trans_1"/>
</dbReference>
<evidence type="ECO:0000259" key="6">
    <source>
        <dbReference type="Pfam" id="PF13439"/>
    </source>
</evidence>
<dbReference type="GO" id="GO:0016757">
    <property type="term" value="F:glycosyltransferase activity"/>
    <property type="evidence" value="ECO:0007669"/>
    <property type="project" value="UniProtKB-KW"/>
</dbReference>
<feature type="domain" description="Glycosyltransferase 2-like" evidence="5">
    <location>
        <begin position="4"/>
        <end position="172"/>
    </location>
</feature>
<evidence type="ECO:0000259" key="4">
    <source>
        <dbReference type="Pfam" id="PF00534"/>
    </source>
</evidence>
<feature type="domain" description="Glycosyltransferase subfamily 4-like N-terminal" evidence="6">
    <location>
        <begin position="343"/>
        <end position="502"/>
    </location>
</feature>
<evidence type="ECO:0000313" key="8">
    <source>
        <dbReference type="Proteomes" id="UP001277761"/>
    </source>
</evidence>
<keyword evidence="3" id="KW-0175">Coiled coil</keyword>
<dbReference type="Pfam" id="PF00535">
    <property type="entry name" value="Glycos_transf_2"/>
    <property type="match status" value="1"/>
</dbReference>
<accession>A0ABU4VL38</accession>
<dbReference type="Pfam" id="PF00534">
    <property type="entry name" value="Glycos_transf_1"/>
    <property type="match status" value="1"/>
</dbReference>
<gene>
    <name evidence="7" type="ORF">SK069_08615</name>
</gene>
<keyword evidence="8" id="KW-1185">Reference proteome</keyword>
<dbReference type="InterPro" id="IPR029044">
    <property type="entry name" value="Nucleotide-diphossugar_trans"/>
</dbReference>
<dbReference type="CDD" id="cd00761">
    <property type="entry name" value="Glyco_tranf_GTA_type"/>
    <property type="match status" value="1"/>
</dbReference>
<evidence type="ECO:0000259" key="5">
    <source>
        <dbReference type="Pfam" id="PF00535"/>
    </source>
</evidence>
<feature type="domain" description="Glycosyl transferase family 1" evidence="4">
    <location>
        <begin position="532"/>
        <end position="695"/>
    </location>
</feature>
<dbReference type="SUPFAM" id="SSF53448">
    <property type="entry name" value="Nucleotide-diphospho-sugar transferases"/>
    <property type="match status" value="1"/>
</dbReference>
<comment type="caution">
    <text evidence="7">The sequence shown here is derived from an EMBL/GenBank/DDBJ whole genome shotgun (WGS) entry which is preliminary data.</text>
</comment>
<dbReference type="RefSeq" id="WP_319953806.1">
    <property type="nucleotide sequence ID" value="NZ_JAXAVX010000003.1"/>
</dbReference>
<dbReference type="PANTHER" id="PTHR12526:SF636">
    <property type="entry name" value="BLL3647 PROTEIN"/>
    <property type="match status" value="1"/>
</dbReference>
<dbReference type="CDD" id="cd03801">
    <property type="entry name" value="GT4_PimA-like"/>
    <property type="match status" value="1"/>
</dbReference>
<organism evidence="7 8">
    <name type="scientific">Patulibacter brassicae</name>
    <dbReference type="NCBI Taxonomy" id="1705717"/>
    <lineage>
        <taxon>Bacteria</taxon>
        <taxon>Bacillati</taxon>
        <taxon>Actinomycetota</taxon>
        <taxon>Thermoleophilia</taxon>
        <taxon>Solirubrobacterales</taxon>
        <taxon>Patulibacteraceae</taxon>
        <taxon>Patulibacter</taxon>
    </lineage>
</organism>
<dbReference type="EMBL" id="JAXAVX010000003">
    <property type="protein sequence ID" value="MDX8151651.1"/>
    <property type="molecule type" value="Genomic_DNA"/>
</dbReference>
<evidence type="ECO:0000256" key="3">
    <source>
        <dbReference type="SAM" id="Coils"/>
    </source>
</evidence>
<dbReference type="Gene3D" id="3.90.550.10">
    <property type="entry name" value="Spore Coat Polysaccharide Biosynthesis Protein SpsA, Chain A"/>
    <property type="match status" value="1"/>
</dbReference>
<name>A0ABU4VL38_9ACTN</name>
<dbReference type="InterPro" id="IPR001173">
    <property type="entry name" value="Glyco_trans_2-like"/>
</dbReference>
<dbReference type="EC" id="2.4.-.-" evidence="7"/>
<dbReference type="Gene3D" id="3.40.50.2000">
    <property type="entry name" value="Glycogen Phosphorylase B"/>
    <property type="match status" value="2"/>
</dbReference>
<feature type="coiled-coil region" evidence="3">
    <location>
        <begin position="1030"/>
        <end position="1057"/>
    </location>
</feature>
<dbReference type="InterPro" id="IPR028098">
    <property type="entry name" value="Glyco_trans_4-like_N"/>
</dbReference>
<keyword evidence="2 7" id="KW-0808">Transferase</keyword>